<comment type="caution">
    <text evidence="8">The sequence shown here is derived from an EMBL/GenBank/DDBJ whole genome shotgun (WGS) entry which is preliminary data.</text>
</comment>
<dbReference type="Pfam" id="PF00067">
    <property type="entry name" value="p450"/>
    <property type="match status" value="1"/>
</dbReference>
<dbReference type="GO" id="GO:0005506">
    <property type="term" value="F:iron ion binding"/>
    <property type="evidence" value="ECO:0007669"/>
    <property type="project" value="InterPro"/>
</dbReference>
<reference evidence="8" key="1">
    <citation type="journal article" date="2023" name="Nat. Commun.">
        <title>Diploid and tetraploid genomes of Acorus and the evolution of monocots.</title>
        <authorList>
            <person name="Ma L."/>
            <person name="Liu K.W."/>
            <person name="Li Z."/>
            <person name="Hsiao Y.Y."/>
            <person name="Qi Y."/>
            <person name="Fu T."/>
            <person name="Tang G.D."/>
            <person name="Zhang D."/>
            <person name="Sun W.H."/>
            <person name="Liu D.K."/>
            <person name="Li Y."/>
            <person name="Chen G.Z."/>
            <person name="Liu X.D."/>
            <person name="Liao X.Y."/>
            <person name="Jiang Y.T."/>
            <person name="Yu X."/>
            <person name="Hao Y."/>
            <person name="Huang J."/>
            <person name="Zhao X.W."/>
            <person name="Ke S."/>
            <person name="Chen Y.Y."/>
            <person name="Wu W.L."/>
            <person name="Hsu J.L."/>
            <person name="Lin Y.F."/>
            <person name="Huang M.D."/>
            <person name="Li C.Y."/>
            <person name="Huang L."/>
            <person name="Wang Z.W."/>
            <person name="Zhao X."/>
            <person name="Zhong W.Y."/>
            <person name="Peng D.H."/>
            <person name="Ahmad S."/>
            <person name="Lan S."/>
            <person name="Zhang J.S."/>
            <person name="Tsai W.C."/>
            <person name="Van de Peer Y."/>
            <person name="Liu Z.J."/>
        </authorList>
    </citation>
    <scope>NUCLEOTIDE SEQUENCE</scope>
    <source>
        <strain evidence="8">SCP</strain>
    </source>
</reference>
<dbReference type="Proteomes" id="UP001179952">
    <property type="component" value="Unassembled WGS sequence"/>
</dbReference>
<evidence type="ECO:0000256" key="7">
    <source>
        <dbReference type="ARBA" id="ARBA00023033"/>
    </source>
</evidence>
<keyword evidence="9" id="KW-1185">Reference proteome</keyword>
<gene>
    <name evidence="8" type="ORF">QJS04_geneDACA010000</name>
</gene>
<evidence type="ECO:0000256" key="3">
    <source>
        <dbReference type="ARBA" id="ARBA00022617"/>
    </source>
</evidence>
<evidence type="ECO:0000256" key="5">
    <source>
        <dbReference type="ARBA" id="ARBA00023002"/>
    </source>
</evidence>
<evidence type="ECO:0000256" key="6">
    <source>
        <dbReference type="ARBA" id="ARBA00023004"/>
    </source>
</evidence>
<dbReference type="GO" id="GO:0020037">
    <property type="term" value="F:heme binding"/>
    <property type="evidence" value="ECO:0007669"/>
    <property type="project" value="InterPro"/>
</dbReference>
<keyword evidence="4" id="KW-0479">Metal-binding</keyword>
<comment type="cofactor">
    <cofactor evidence="1">
        <name>heme</name>
        <dbReference type="ChEBI" id="CHEBI:30413"/>
    </cofactor>
</comment>
<dbReference type="SUPFAM" id="SSF48264">
    <property type="entry name" value="Cytochrome P450"/>
    <property type="match status" value="1"/>
</dbReference>
<dbReference type="InterPro" id="IPR001128">
    <property type="entry name" value="Cyt_P450"/>
</dbReference>
<evidence type="ECO:0000256" key="2">
    <source>
        <dbReference type="ARBA" id="ARBA00010617"/>
    </source>
</evidence>
<evidence type="ECO:0000256" key="4">
    <source>
        <dbReference type="ARBA" id="ARBA00022723"/>
    </source>
</evidence>
<evidence type="ECO:0000313" key="9">
    <source>
        <dbReference type="Proteomes" id="UP001179952"/>
    </source>
</evidence>
<dbReference type="InterPro" id="IPR036396">
    <property type="entry name" value="Cyt_P450_sf"/>
</dbReference>
<dbReference type="GO" id="GO:0016705">
    <property type="term" value="F:oxidoreductase activity, acting on paired donors, with incorporation or reduction of molecular oxygen"/>
    <property type="evidence" value="ECO:0007669"/>
    <property type="project" value="InterPro"/>
</dbReference>
<comment type="similarity">
    <text evidence="2">Belongs to the cytochrome P450 family.</text>
</comment>
<organism evidence="8 9">
    <name type="scientific">Acorus gramineus</name>
    <name type="common">Dwarf sweet flag</name>
    <dbReference type="NCBI Taxonomy" id="55184"/>
    <lineage>
        <taxon>Eukaryota</taxon>
        <taxon>Viridiplantae</taxon>
        <taxon>Streptophyta</taxon>
        <taxon>Embryophyta</taxon>
        <taxon>Tracheophyta</taxon>
        <taxon>Spermatophyta</taxon>
        <taxon>Magnoliopsida</taxon>
        <taxon>Liliopsida</taxon>
        <taxon>Acoraceae</taxon>
        <taxon>Acorus</taxon>
    </lineage>
</organism>
<dbReference type="Gene3D" id="1.10.630.10">
    <property type="entry name" value="Cytochrome P450"/>
    <property type="match status" value="1"/>
</dbReference>
<protein>
    <submittedName>
        <fullName evidence="8">Cytochrome P450 71B29</fullName>
    </submittedName>
</protein>
<sequence length="102" mass="11853">MRLQNPLRCLWPAHAPPPRPTPHGHHFNTPDAARAILKTHDSKFCSRAPVVALHRLSYGGRGIAFAPHNARWKQARKLATVELFSAKRTQYFKYVRSKRWRF</sequence>
<keyword evidence="6" id="KW-0408">Iron</keyword>
<dbReference type="AlphaFoldDB" id="A0AAV9BK01"/>
<name>A0AAV9BK01_ACOGR</name>
<dbReference type="EMBL" id="JAUJYN010000003">
    <property type="protein sequence ID" value="KAK1276723.1"/>
    <property type="molecule type" value="Genomic_DNA"/>
</dbReference>
<accession>A0AAV9BK01</accession>
<proteinExistence type="inferred from homology"/>
<keyword evidence="5" id="KW-0560">Oxidoreductase</keyword>
<dbReference type="GO" id="GO:0004497">
    <property type="term" value="F:monooxygenase activity"/>
    <property type="evidence" value="ECO:0007669"/>
    <property type="project" value="UniProtKB-KW"/>
</dbReference>
<keyword evidence="3" id="KW-0349">Heme</keyword>
<reference evidence="8" key="2">
    <citation type="submission" date="2023-06" db="EMBL/GenBank/DDBJ databases">
        <authorList>
            <person name="Ma L."/>
            <person name="Liu K.-W."/>
            <person name="Li Z."/>
            <person name="Hsiao Y.-Y."/>
            <person name="Qi Y."/>
            <person name="Fu T."/>
            <person name="Tang G."/>
            <person name="Zhang D."/>
            <person name="Sun W.-H."/>
            <person name="Liu D.-K."/>
            <person name="Li Y."/>
            <person name="Chen G.-Z."/>
            <person name="Liu X.-D."/>
            <person name="Liao X.-Y."/>
            <person name="Jiang Y.-T."/>
            <person name="Yu X."/>
            <person name="Hao Y."/>
            <person name="Huang J."/>
            <person name="Zhao X.-W."/>
            <person name="Ke S."/>
            <person name="Chen Y.-Y."/>
            <person name="Wu W.-L."/>
            <person name="Hsu J.-L."/>
            <person name="Lin Y.-F."/>
            <person name="Huang M.-D."/>
            <person name="Li C.-Y."/>
            <person name="Huang L."/>
            <person name="Wang Z.-W."/>
            <person name="Zhao X."/>
            <person name="Zhong W.-Y."/>
            <person name="Peng D.-H."/>
            <person name="Ahmad S."/>
            <person name="Lan S."/>
            <person name="Zhang J.-S."/>
            <person name="Tsai W.-C."/>
            <person name="Van De Peer Y."/>
            <person name="Liu Z.-J."/>
        </authorList>
    </citation>
    <scope>NUCLEOTIDE SEQUENCE</scope>
    <source>
        <strain evidence="8">SCP</strain>
        <tissue evidence="8">Leaves</tissue>
    </source>
</reference>
<evidence type="ECO:0000313" key="8">
    <source>
        <dbReference type="EMBL" id="KAK1276723.1"/>
    </source>
</evidence>
<evidence type="ECO:0000256" key="1">
    <source>
        <dbReference type="ARBA" id="ARBA00001971"/>
    </source>
</evidence>
<dbReference type="PANTHER" id="PTHR47955:SF19">
    <property type="entry name" value="CYTOCHROME P450 71A9-LIKE ISOFORM X1"/>
    <property type="match status" value="1"/>
</dbReference>
<keyword evidence="7" id="KW-0503">Monooxygenase</keyword>
<dbReference type="PANTHER" id="PTHR47955">
    <property type="entry name" value="CYTOCHROME P450 FAMILY 71 PROTEIN"/>
    <property type="match status" value="1"/>
</dbReference>